<comment type="catalytic activity">
    <reaction evidence="11 13">
        <text>(S)-2,3,4,5-tetrahydrodipicolinate + NADP(+) + H2O = (2S,4S)-4-hydroxy-2,3,4,5-tetrahydrodipicolinate + NADPH + H(+)</text>
        <dbReference type="Rhea" id="RHEA:35331"/>
        <dbReference type="ChEBI" id="CHEBI:15377"/>
        <dbReference type="ChEBI" id="CHEBI:15378"/>
        <dbReference type="ChEBI" id="CHEBI:16845"/>
        <dbReference type="ChEBI" id="CHEBI:57783"/>
        <dbReference type="ChEBI" id="CHEBI:58349"/>
        <dbReference type="ChEBI" id="CHEBI:67139"/>
        <dbReference type="EC" id="1.17.1.8"/>
    </reaction>
</comment>
<dbReference type="Pfam" id="PF05173">
    <property type="entry name" value="DapB_C"/>
    <property type="match status" value="1"/>
</dbReference>
<evidence type="ECO:0000256" key="13">
    <source>
        <dbReference type="HAMAP-Rule" id="MF_00102"/>
    </source>
</evidence>
<evidence type="ECO:0000256" key="4">
    <source>
        <dbReference type="ARBA" id="ARBA00022857"/>
    </source>
</evidence>
<feature type="binding site" evidence="13">
    <location>
        <begin position="8"/>
        <end position="13"/>
    </location>
    <ligand>
        <name>NAD(+)</name>
        <dbReference type="ChEBI" id="CHEBI:57540"/>
    </ligand>
</feature>
<name>A0ABU0W5T0_9GAMM</name>
<dbReference type="SUPFAM" id="SSF55347">
    <property type="entry name" value="Glyceraldehyde-3-phosphate dehydrogenase-like, C-terminal domain"/>
    <property type="match status" value="1"/>
</dbReference>
<proteinExistence type="inferred from homology"/>
<evidence type="ECO:0000256" key="10">
    <source>
        <dbReference type="ARBA" id="ARBA00038983"/>
    </source>
</evidence>
<dbReference type="InterPro" id="IPR022664">
    <property type="entry name" value="DapB_N_CS"/>
</dbReference>
<evidence type="ECO:0000256" key="5">
    <source>
        <dbReference type="ARBA" id="ARBA00022915"/>
    </source>
</evidence>
<evidence type="ECO:0000256" key="12">
    <source>
        <dbReference type="ARBA" id="ARBA00049396"/>
    </source>
</evidence>
<comment type="caution">
    <text evidence="13">Was originally thought to be a dihydrodipicolinate reductase (DHDPR), catalyzing the conversion of dihydrodipicolinate to tetrahydrodipicolinate. However, it was shown in E.coli that the substrate of the enzymatic reaction is not dihydrodipicolinate (DHDP) but in fact (2S,4S)-4-hydroxy-2,3,4,5-tetrahydrodipicolinic acid (HTPA), the product released by the DapA-catalyzed reaction.</text>
</comment>
<sequence>MLKLALVGAAGRMGRAIARLAADADDLEVIGALVRKGSAAEGEAVPGFPDRLFSSDINEALSEADVVLDFSTPASTADVAAYCAERRIALLVGTTGLGQDGIDALRARAADIPLLLAPNTSFGVNLLLDLVRRAAGSLGDDYDIEIIEAHHGQKVDAPSGTALRLGEVAAAARGVSLPEDGVFGREGQTGARERGSIGFSVIRGGDIAGEHTVLLAGQGERIELTHRASSRDTFARGALNAARWLRGRPAGFYDMRDVLGG</sequence>
<reference evidence="16 17" key="1">
    <citation type="submission" date="2023-08" db="EMBL/GenBank/DDBJ databases">
        <title>Whole-genome sequencing of halo(alkali)philic microorganisms from hypersaline lakes.</title>
        <authorList>
            <person name="Sorokin D.Y."/>
            <person name="Abbas B."/>
            <person name="Merkel A.Y."/>
        </authorList>
    </citation>
    <scope>NUCLEOTIDE SEQUENCE [LARGE SCALE GENOMIC DNA]</scope>
    <source>
        <strain evidence="16 17">AB-CW4</strain>
    </source>
</reference>
<evidence type="ECO:0000256" key="11">
    <source>
        <dbReference type="ARBA" id="ARBA00049080"/>
    </source>
</evidence>
<evidence type="ECO:0000256" key="7">
    <source>
        <dbReference type="ARBA" id="ARBA00023027"/>
    </source>
</evidence>
<dbReference type="Gene3D" id="3.30.360.10">
    <property type="entry name" value="Dihydrodipicolinate Reductase, domain 2"/>
    <property type="match status" value="1"/>
</dbReference>
<dbReference type="Proteomes" id="UP001239019">
    <property type="component" value="Unassembled WGS sequence"/>
</dbReference>
<keyword evidence="4 13" id="KW-0521">NADP</keyword>
<evidence type="ECO:0000259" key="14">
    <source>
        <dbReference type="Pfam" id="PF01113"/>
    </source>
</evidence>
<dbReference type="HAMAP" id="MF_00102">
    <property type="entry name" value="DapB"/>
    <property type="match status" value="1"/>
</dbReference>
<dbReference type="NCBIfam" id="TIGR00036">
    <property type="entry name" value="dapB"/>
    <property type="match status" value="1"/>
</dbReference>
<protein>
    <recommendedName>
        <fullName evidence="10 13">4-hydroxy-tetrahydrodipicolinate reductase</fullName>
        <shortName evidence="13">HTPA reductase</shortName>
        <ecNumber evidence="10 13">1.17.1.8</ecNumber>
    </recommendedName>
</protein>
<evidence type="ECO:0000256" key="9">
    <source>
        <dbReference type="ARBA" id="ARBA00037922"/>
    </source>
</evidence>
<dbReference type="Pfam" id="PF01113">
    <property type="entry name" value="DapB_N"/>
    <property type="match status" value="1"/>
</dbReference>
<dbReference type="PANTHER" id="PTHR20836">
    <property type="entry name" value="DIHYDRODIPICOLINATE REDUCTASE"/>
    <property type="match status" value="1"/>
</dbReference>
<feature type="binding site" evidence="13">
    <location>
        <begin position="160"/>
        <end position="161"/>
    </location>
    <ligand>
        <name>(S)-2,3,4,5-tetrahydrodipicolinate</name>
        <dbReference type="ChEBI" id="CHEBI:16845"/>
    </ligand>
</feature>
<feature type="active site" description="Proton donor/acceptor" evidence="13">
    <location>
        <position position="150"/>
    </location>
</feature>
<organism evidence="16 17">
    <name type="scientific">Natronospira bacteriovora</name>
    <dbReference type="NCBI Taxonomy" id="3069753"/>
    <lineage>
        <taxon>Bacteria</taxon>
        <taxon>Pseudomonadati</taxon>
        <taxon>Pseudomonadota</taxon>
        <taxon>Gammaproteobacteria</taxon>
        <taxon>Natronospirales</taxon>
        <taxon>Natronospiraceae</taxon>
        <taxon>Natronospira</taxon>
    </lineage>
</organism>
<dbReference type="RefSeq" id="WP_306727612.1">
    <property type="nucleotide sequence ID" value="NZ_JAVDDT010000002.1"/>
</dbReference>
<evidence type="ECO:0000256" key="6">
    <source>
        <dbReference type="ARBA" id="ARBA00023002"/>
    </source>
</evidence>
<dbReference type="EMBL" id="JAVDDT010000002">
    <property type="protein sequence ID" value="MDQ2069118.1"/>
    <property type="molecule type" value="Genomic_DNA"/>
</dbReference>
<feature type="binding site" evidence="13">
    <location>
        <begin position="117"/>
        <end position="120"/>
    </location>
    <ligand>
        <name>NAD(+)</name>
        <dbReference type="ChEBI" id="CHEBI:57540"/>
    </ligand>
</feature>
<comment type="caution">
    <text evidence="16">The sequence shown here is derived from an EMBL/GenBank/DDBJ whole genome shotgun (WGS) entry which is preliminary data.</text>
</comment>
<dbReference type="PROSITE" id="PS01298">
    <property type="entry name" value="DAPB"/>
    <property type="match status" value="1"/>
</dbReference>
<evidence type="ECO:0000259" key="15">
    <source>
        <dbReference type="Pfam" id="PF05173"/>
    </source>
</evidence>
<comment type="pathway">
    <text evidence="9 13">Amino-acid biosynthesis; L-lysine biosynthesis via DAP pathway; (S)-tetrahydrodipicolinate from L-aspartate: step 4/4.</text>
</comment>
<evidence type="ECO:0000313" key="17">
    <source>
        <dbReference type="Proteomes" id="UP001239019"/>
    </source>
</evidence>
<keyword evidence="8 13" id="KW-0457">Lysine biosynthesis</keyword>
<dbReference type="PIRSF" id="PIRSF000161">
    <property type="entry name" value="DHPR"/>
    <property type="match status" value="1"/>
</dbReference>
<dbReference type="EC" id="1.17.1.8" evidence="10 13"/>
<comment type="caution">
    <text evidence="13">Lacks conserved residue(s) required for the propagation of feature annotation.</text>
</comment>
<dbReference type="InterPro" id="IPR036291">
    <property type="entry name" value="NAD(P)-bd_dom_sf"/>
</dbReference>
<keyword evidence="6 13" id="KW-0560">Oxidoreductase</keyword>
<evidence type="ECO:0000256" key="1">
    <source>
        <dbReference type="ARBA" id="ARBA00006642"/>
    </source>
</evidence>
<comment type="subunit">
    <text evidence="13">Homotetramer.</text>
</comment>
<feature type="binding site" evidence="13">
    <location>
        <position position="36"/>
    </location>
    <ligand>
        <name>NADP(+)</name>
        <dbReference type="ChEBI" id="CHEBI:58349"/>
    </ligand>
</feature>
<comment type="similarity">
    <text evidence="1 13">Belongs to the DapB family.</text>
</comment>
<accession>A0ABU0W5T0</accession>
<feature type="binding site" evidence="13">
    <location>
        <begin position="93"/>
        <end position="95"/>
    </location>
    <ligand>
        <name>NAD(+)</name>
        <dbReference type="ChEBI" id="CHEBI:57540"/>
    </ligand>
</feature>
<feature type="binding site" evidence="13">
    <location>
        <position position="151"/>
    </location>
    <ligand>
        <name>(S)-2,3,4,5-tetrahydrodipicolinate</name>
        <dbReference type="ChEBI" id="CHEBI:16845"/>
    </ligand>
</feature>
<comment type="function">
    <text evidence="13">Catalyzes the conversion of 4-hydroxy-tetrahydrodipicolinate (HTPA) to tetrahydrodipicolinate.</text>
</comment>
<comment type="subcellular location">
    <subcellularLocation>
        <location evidence="13">Cytoplasm</location>
    </subcellularLocation>
</comment>
<keyword evidence="5 13" id="KW-0220">Diaminopimelate biosynthesis</keyword>
<dbReference type="InterPro" id="IPR022663">
    <property type="entry name" value="DapB_C"/>
</dbReference>
<keyword evidence="2 13" id="KW-0963">Cytoplasm</keyword>
<dbReference type="GO" id="GO:0008839">
    <property type="term" value="F:4-hydroxy-tetrahydrodipicolinate reductase"/>
    <property type="evidence" value="ECO:0007669"/>
    <property type="project" value="UniProtKB-EC"/>
</dbReference>
<feature type="domain" description="Dihydrodipicolinate reductase N-terminal" evidence="14">
    <location>
        <begin position="3"/>
        <end position="119"/>
    </location>
</feature>
<evidence type="ECO:0000256" key="8">
    <source>
        <dbReference type="ARBA" id="ARBA00023154"/>
    </source>
</evidence>
<dbReference type="Gene3D" id="3.40.50.720">
    <property type="entry name" value="NAD(P)-binding Rossmann-like Domain"/>
    <property type="match status" value="1"/>
</dbReference>
<dbReference type="InterPro" id="IPR023940">
    <property type="entry name" value="DHDPR_bac"/>
</dbReference>
<keyword evidence="17" id="KW-1185">Reference proteome</keyword>
<dbReference type="SUPFAM" id="SSF51735">
    <property type="entry name" value="NAD(P)-binding Rossmann-fold domains"/>
    <property type="match status" value="1"/>
</dbReference>
<evidence type="ECO:0000313" key="16">
    <source>
        <dbReference type="EMBL" id="MDQ2069118.1"/>
    </source>
</evidence>
<gene>
    <name evidence="13 16" type="primary">dapB</name>
    <name evidence="16" type="ORF">RBH19_04455</name>
</gene>
<dbReference type="CDD" id="cd02274">
    <property type="entry name" value="DHDPR_N"/>
    <property type="match status" value="1"/>
</dbReference>
<dbReference type="InterPro" id="IPR000846">
    <property type="entry name" value="DapB_N"/>
</dbReference>
<evidence type="ECO:0000256" key="2">
    <source>
        <dbReference type="ARBA" id="ARBA00022490"/>
    </source>
</evidence>
<keyword evidence="3 13" id="KW-0028">Amino-acid biosynthesis</keyword>
<evidence type="ECO:0000256" key="3">
    <source>
        <dbReference type="ARBA" id="ARBA00022605"/>
    </source>
</evidence>
<feature type="active site" description="Proton donor" evidence="13">
    <location>
        <position position="154"/>
    </location>
</feature>
<comment type="catalytic activity">
    <reaction evidence="12 13">
        <text>(S)-2,3,4,5-tetrahydrodipicolinate + NAD(+) + H2O = (2S,4S)-4-hydroxy-2,3,4,5-tetrahydrodipicolinate + NADH + H(+)</text>
        <dbReference type="Rhea" id="RHEA:35323"/>
        <dbReference type="ChEBI" id="CHEBI:15377"/>
        <dbReference type="ChEBI" id="CHEBI:15378"/>
        <dbReference type="ChEBI" id="CHEBI:16845"/>
        <dbReference type="ChEBI" id="CHEBI:57540"/>
        <dbReference type="ChEBI" id="CHEBI:57945"/>
        <dbReference type="ChEBI" id="CHEBI:67139"/>
        <dbReference type="EC" id="1.17.1.8"/>
    </reaction>
</comment>
<feature type="domain" description="Dihydrodipicolinate reductase C-terminal" evidence="15">
    <location>
        <begin position="123"/>
        <end position="259"/>
    </location>
</feature>
<dbReference type="PANTHER" id="PTHR20836:SF0">
    <property type="entry name" value="4-HYDROXY-TETRAHYDRODIPICOLINATE REDUCTASE 1, CHLOROPLASTIC-RELATED"/>
    <property type="match status" value="1"/>
</dbReference>
<keyword evidence="7 13" id="KW-0520">NAD</keyword>